<evidence type="ECO:0000259" key="2">
    <source>
        <dbReference type="SMART" id="SM00939"/>
    </source>
</evidence>
<dbReference type="InterPro" id="IPR008979">
    <property type="entry name" value="Galactose-bd-like_sf"/>
</dbReference>
<dbReference type="EMBL" id="JAKIXB020000002">
    <property type="protein sequence ID" value="KAL1611046.1"/>
    <property type="molecule type" value="Genomic_DNA"/>
</dbReference>
<evidence type="ECO:0000313" key="4">
    <source>
        <dbReference type="Proteomes" id="UP001521222"/>
    </source>
</evidence>
<dbReference type="InterPro" id="IPR013736">
    <property type="entry name" value="Xaa-Pro_dipept_C"/>
</dbReference>
<dbReference type="PANTHER" id="PTHR43056">
    <property type="entry name" value="PEPTIDASE S9 PROLYL OLIGOPEPTIDASE"/>
    <property type="match status" value="1"/>
</dbReference>
<evidence type="ECO:0000256" key="1">
    <source>
        <dbReference type="ARBA" id="ARBA00022801"/>
    </source>
</evidence>
<dbReference type="InterPro" id="IPR029058">
    <property type="entry name" value="AB_hydrolase_fold"/>
</dbReference>
<dbReference type="Proteomes" id="UP001521222">
    <property type="component" value="Unassembled WGS sequence"/>
</dbReference>
<reference evidence="3 4" key="1">
    <citation type="submission" date="2024-02" db="EMBL/GenBank/DDBJ databases">
        <title>De novo assembly and annotation of 12 fungi associated with fruit tree decline syndrome in Ontario, Canada.</title>
        <authorList>
            <person name="Sulman M."/>
            <person name="Ellouze W."/>
            <person name="Ilyukhin E."/>
        </authorList>
    </citation>
    <scope>NUCLEOTIDE SEQUENCE [LARGE SCALE GENOMIC DNA]</scope>
    <source>
        <strain evidence="3 4">M97-236</strain>
    </source>
</reference>
<evidence type="ECO:0000313" key="3">
    <source>
        <dbReference type="EMBL" id="KAL1611046.1"/>
    </source>
</evidence>
<comment type="caution">
    <text evidence="3">The sequence shown here is derived from an EMBL/GenBank/DDBJ whole genome shotgun (WGS) entry which is preliminary data.</text>
</comment>
<dbReference type="SUPFAM" id="SSF49785">
    <property type="entry name" value="Galactose-binding domain-like"/>
    <property type="match status" value="1"/>
</dbReference>
<organism evidence="3 4">
    <name type="scientific">Nothophoma quercina</name>
    <dbReference type="NCBI Taxonomy" id="749835"/>
    <lineage>
        <taxon>Eukaryota</taxon>
        <taxon>Fungi</taxon>
        <taxon>Dikarya</taxon>
        <taxon>Ascomycota</taxon>
        <taxon>Pezizomycotina</taxon>
        <taxon>Dothideomycetes</taxon>
        <taxon>Pleosporomycetidae</taxon>
        <taxon>Pleosporales</taxon>
        <taxon>Pleosporineae</taxon>
        <taxon>Didymellaceae</taxon>
        <taxon>Nothophoma</taxon>
    </lineage>
</organism>
<keyword evidence="4" id="KW-1185">Reference proteome</keyword>
<dbReference type="Gene3D" id="3.40.50.1820">
    <property type="entry name" value="alpha/beta hydrolase"/>
    <property type="match status" value="1"/>
</dbReference>
<sequence>MASDLDKFMTVNKDDFPYIFIQHKDAPLRTNHTGVLRCNVYLPKDAAPFGDETYPVLATYGPYGKDVPYDIFYRKSWDQLNPAMKSAHSSWETPDPGYWTTRGYIIVRVDELGSGQSPGLLDTMSQEFWWENAVQPNQYGKPGREARKWGLDTLEGDLDEEMLKRNRRNQMLDTAAHRYRDEEYYKSRDFDASDIEVPLLSVANWGDCGVDDPEHELAFPLRGEVDWPIPDTEYTKFFLTAGGGLSEKADPELSSFTYDALNGDPLTFKYKANKVFEITGHIVAHFNVSLAAKDDQVPSDINLFVTLRKLDKSGQEVFFTGTMGDPVSIVKGWQRVSLRKTDESNPLHREYLPYRNYYSSDVQEVKAGEVYSVDVEVWPTNVVLEEGETLVFEIAGHDTQGVGKFSHDHPEDRPAHVFDGLNTVHVGGESSWLLLPMIPDRSS</sequence>
<dbReference type="SMART" id="SM00939">
    <property type="entry name" value="PepX_C"/>
    <property type="match status" value="1"/>
</dbReference>
<keyword evidence="1" id="KW-0378">Hydrolase</keyword>
<name>A0ABR3S2Y5_9PLEO</name>
<gene>
    <name evidence="3" type="ORF">SLS59_000683</name>
</gene>
<accession>A0ABR3S2Y5</accession>
<dbReference type="PANTHER" id="PTHR43056:SF10">
    <property type="entry name" value="COCE_NOND FAMILY, PUTATIVE (AFU_ORTHOLOGUE AFUA_7G00600)-RELATED"/>
    <property type="match status" value="1"/>
</dbReference>
<dbReference type="SUPFAM" id="SSF53474">
    <property type="entry name" value="alpha/beta-Hydrolases"/>
    <property type="match status" value="1"/>
</dbReference>
<proteinExistence type="predicted"/>
<protein>
    <recommendedName>
        <fullName evidence="2">Xaa-Pro dipeptidyl-peptidase C-terminal domain-containing protein</fullName>
    </recommendedName>
</protein>
<feature type="domain" description="Xaa-Pro dipeptidyl-peptidase C-terminal" evidence="2">
    <location>
        <begin position="203"/>
        <end position="433"/>
    </location>
</feature>
<dbReference type="InterPro" id="IPR050585">
    <property type="entry name" value="Xaa-Pro_dipeptidyl-ppase/CocE"/>
</dbReference>
<dbReference type="InterPro" id="IPR000383">
    <property type="entry name" value="Xaa-Pro-like_dom"/>
</dbReference>
<dbReference type="Pfam" id="PF02129">
    <property type="entry name" value="Peptidase_S15"/>
    <property type="match status" value="1"/>
</dbReference>
<dbReference type="Pfam" id="PF08530">
    <property type="entry name" value="PepX_C"/>
    <property type="match status" value="1"/>
</dbReference>
<dbReference type="Gene3D" id="2.60.120.260">
    <property type="entry name" value="Galactose-binding domain-like"/>
    <property type="match status" value="1"/>
</dbReference>